<dbReference type="EMBL" id="JARPYI010000001">
    <property type="protein sequence ID" value="MDT2598728.1"/>
    <property type="molecule type" value="Genomic_DNA"/>
</dbReference>
<keyword evidence="2" id="KW-0472">Membrane</keyword>
<dbReference type="Pfam" id="PF02517">
    <property type="entry name" value="Rce1-like"/>
    <property type="match status" value="1"/>
</dbReference>
<feature type="transmembrane region" description="Helical" evidence="2">
    <location>
        <begin position="153"/>
        <end position="170"/>
    </location>
</feature>
<feature type="transmembrane region" description="Helical" evidence="2">
    <location>
        <begin position="12"/>
        <end position="29"/>
    </location>
</feature>
<keyword evidence="4" id="KW-0378">Hydrolase</keyword>
<evidence type="ECO:0000256" key="1">
    <source>
        <dbReference type="ARBA" id="ARBA00009067"/>
    </source>
</evidence>
<gene>
    <name evidence="4" type="ORF">P7D85_03020</name>
</gene>
<reference evidence="4 5" key="1">
    <citation type="submission" date="2023-03" db="EMBL/GenBank/DDBJ databases">
        <authorList>
            <person name="Shen W."/>
            <person name="Cai J."/>
        </authorList>
    </citation>
    <scope>NUCLEOTIDE SEQUENCE [LARGE SCALE GENOMIC DNA]</scope>
    <source>
        <strain evidence="4 5">D6-4</strain>
    </source>
</reference>
<evidence type="ECO:0000313" key="4">
    <source>
        <dbReference type="EMBL" id="MDT2598728.1"/>
    </source>
</evidence>
<organism evidence="4 5">
    <name type="scientific">Enterococcus hulanensis</name>
    <dbReference type="NCBI Taxonomy" id="2559929"/>
    <lineage>
        <taxon>Bacteria</taxon>
        <taxon>Bacillati</taxon>
        <taxon>Bacillota</taxon>
        <taxon>Bacilli</taxon>
        <taxon>Lactobacillales</taxon>
        <taxon>Enterococcaceae</taxon>
        <taxon>Enterococcus</taxon>
    </lineage>
</organism>
<keyword evidence="2" id="KW-1133">Transmembrane helix</keyword>
<name>A0ABU3EWM4_9ENTE</name>
<dbReference type="Proteomes" id="UP001252875">
    <property type="component" value="Unassembled WGS sequence"/>
</dbReference>
<keyword evidence="2" id="KW-0812">Transmembrane</keyword>
<accession>A0ABU3EWM4</accession>
<keyword evidence="4" id="KW-0645">Protease</keyword>
<comment type="similarity">
    <text evidence="1">Belongs to the UPF0177 family.</text>
</comment>
<dbReference type="GO" id="GO:0008237">
    <property type="term" value="F:metallopeptidase activity"/>
    <property type="evidence" value="ECO:0007669"/>
    <property type="project" value="UniProtKB-KW"/>
</dbReference>
<proteinExistence type="inferred from homology"/>
<keyword evidence="5" id="KW-1185">Reference proteome</keyword>
<feature type="transmembrane region" description="Helical" evidence="2">
    <location>
        <begin position="72"/>
        <end position="96"/>
    </location>
</feature>
<feature type="transmembrane region" description="Helical" evidence="2">
    <location>
        <begin position="35"/>
        <end position="52"/>
    </location>
</feature>
<evidence type="ECO:0000313" key="5">
    <source>
        <dbReference type="Proteomes" id="UP001252875"/>
    </source>
</evidence>
<feature type="transmembrane region" description="Helical" evidence="2">
    <location>
        <begin position="202"/>
        <end position="225"/>
    </location>
</feature>
<dbReference type="RefSeq" id="WP_311821028.1">
    <property type="nucleotide sequence ID" value="NZ_JARPYF010000001.1"/>
</dbReference>
<dbReference type="InterPro" id="IPR003675">
    <property type="entry name" value="Rce1/LyrA-like_dom"/>
</dbReference>
<sequence>MFEEIEQRKLSTLGLIISPFLLIIGFIGRTQRWPIAWLWLVVFSSAALIVQFGPEAYRRLLKPIRKGSWKAILIFVILSMFLSLAAAKFGSFLFQSPEAENPVAQIIINSDFFGKVYFFLTTWISLAGEELITAAIALPVYYYLAKKLEGNHAFILSSIISALFFGMLHLHTYSWNWYQCLVVIGLTRIPFNYAWKKADSLWGGIICHTIYDYLLFLILLLNHVLSGIG</sequence>
<comment type="caution">
    <text evidence="4">The sequence shown here is derived from an EMBL/GenBank/DDBJ whole genome shotgun (WGS) entry which is preliminary data.</text>
</comment>
<feature type="domain" description="CAAX prenyl protease 2/Lysostaphin resistance protein A-like" evidence="3">
    <location>
        <begin position="117"/>
        <end position="213"/>
    </location>
</feature>
<evidence type="ECO:0000256" key="2">
    <source>
        <dbReference type="SAM" id="Phobius"/>
    </source>
</evidence>
<evidence type="ECO:0000259" key="3">
    <source>
        <dbReference type="Pfam" id="PF02517"/>
    </source>
</evidence>
<feature type="transmembrane region" description="Helical" evidence="2">
    <location>
        <begin position="116"/>
        <end position="141"/>
    </location>
</feature>
<keyword evidence="4" id="KW-0482">Metalloprotease</keyword>
<protein>
    <submittedName>
        <fullName evidence="4">CPBP family intramembrane metalloprotease</fullName>
    </submittedName>
</protein>